<proteinExistence type="inferred from homology"/>
<evidence type="ECO:0000313" key="5">
    <source>
        <dbReference type="EMBL" id="TBW40889.1"/>
    </source>
</evidence>
<dbReference type="NCBIfam" id="TIGR00027">
    <property type="entry name" value="mthyl_TIGR00027"/>
    <property type="match status" value="1"/>
</dbReference>
<accession>A0A4Q9VZ47</accession>
<reference evidence="5 6" key="1">
    <citation type="submission" date="2019-02" db="EMBL/GenBank/DDBJ databases">
        <title>Siculibacillus lacustris gen. nov., sp. nov., a new rosette-forming bacterium isolated from a freshwater crater lake (Lake St. Ana, Romania).</title>
        <authorList>
            <person name="Felfoldi T."/>
            <person name="Marton Z."/>
            <person name="Szabo A."/>
            <person name="Mentes A."/>
            <person name="Boka K."/>
            <person name="Marialigeti K."/>
            <person name="Mathe I."/>
            <person name="Koncz M."/>
            <person name="Schumann P."/>
            <person name="Toth E."/>
        </authorList>
    </citation>
    <scope>NUCLEOTIDE SEQUENCE [LARGE SCALE GENOMIC DNA]</scope>
    <source>
        <strain evidence="5 6">SA-279</strain>
    </source>
</reference>
<dbReference type="SUPFAM" id="SSF53335">
    <property type="entry name" value="S-adenosyl-L-methionine-dependent methyltransferases"/>
    <property type="match status" value="1"/>
</dbReference>
<dbReference type="InterPro" id="IPR011610">
    <property type="entry name" value="SAM_mthyl_Trfase_ML2640-like"/>
</dbReference>
<dbReference type="OrthoDB" id="9806164at2"/>
<dbReference type="Pfam" id="PF04072">
    <property type="entry name" value="LCM"/>
    <property type="match status" value="1"/>
</dbReference>
<evidence type="ECO:0000256" key="2">
    <source>
        <dbReference type="ARBA" id="ARBA00022603"/>
    </source>
</evidence>
<organism evidence="5 6">
    <name type="scientific">Siculibacillus lacustris</name>
    <dbReference type="NCBI Taxonomy" id="1549641"/>
    <lineage>
        <taxon>Bacteria</taxon>
        <taxon>Pseudomonadati</taxon>
        <taxon>Pseudomonadota</taxon>
        <taxon>Alphaproteobacteria</taxon>
        <taxon>Hyphomicrobiales</taxon>
        <taxon>Ancalomicrobiaceae</taxon>
        <taxon>Siculibacillus</taxon>
    </lineage>
</organism>
<dbReference type="EC" id="2.1.1.-" evidence="4"/>
<keyword evidence="2 4" id="KW-0489">Methyltransferase</keyword>
<keyword evidence="6" id="KW-1185">Reference proteome</keyword>
<evidence type="ECO:0000313" key="6">
    <source>
        <dbReference type="Proteomes" id="UP000292781"/>
    </source>
</evidence>
<name>A0A4Q9VZ47_9HYPH</name>
<evidence type="ECO:0000256" key="1">
    <source>
        <dbReference type="ARBA" id="ARBA00008138"/>
    </source>
</evidence>
<comment type="caution">
    <text evidence="5">The sequence shown here is derived from an EMBL/GenBank/DDBJ whole genome shotgun (WGS) entry which is preliminary data.</text>
</comment>
<dbReference type="GO" id="GO:0032259">
    <property type="term" value="P:methylation"/>
    <property type="evidence" value="ECO:0007669"/>
    <property type="project" value="UniProtKB-KW"/>
</dbReference>
<dbReference type="PANTHER" id="PTHR43619:SF2">
    <property type="entry name" value="S-ADENOSYL-L-METHIONINE-DEPENDENT METHYLTRANSFERASES SUPERFAMILY PROTEIN"/>
    <property type="match status" value="1"/>
</dbReference>
<dbReference type="RefSeq" id="WP_131305306.1">
    <property type="nucleotide sequence ID" value="NZ_SJFN01000002.1"/>
</dbReference>
<protein>
    <recommendedName>
        <fullName evidence="4">S-adenosyl-L-methionine-dependent methyltransferase</fullName>
        <ecNumber evidence="4">2.1.1.-</ecNumber>
    </recommendedName>
</protein>
<dbReference type="Gene3D" id="3.40.50.150">
    <property type="entry name" value="Vaccinia Virus protein VP39"/>
    <property type="match status" value="1"/>
</dbReference>
<dbReference type="InterPro" id="IPR007213">
    <property type="entry name" value="Ppm1/Ppm2/Tcmp"/>
</dbReference>
<dbReference type="PANTHER" id="PTHR43619">
    <property type="entry name" value="S-ADENOSYL-L-METHIONINE-DEPENDENT METHYLTRANSFERASE YKTD-RELATED"/>
    <property type="match status" value="1"/>
</dbReference>
<dbReference type="Proteomes" id="UP000292781">
    <property type="component" value="Unassembled WGS sequence"/>
</dbReference>
<comment type="function">
    <text evidence="4">Exhibits S-adenosyl-L-methionine-dependent methyltransferase activity.</text>
</comment>
<sequence>MIDGRASRTALGAAVHRILHRRLDRPPIFDDPFAEALLDDEGRALLAARAAEPERSVRLRTTIALRSRLAEDGLAAAIDRGCRQYVLLGAGLDTLALRRPVADLRVFEVDHPATQAWKRQRLAAAGLGGPDGPIFVPVDFERDRLDQRLAEAGFDADAPAVFALLGVVPYVERAALLDTLRYVAARPAGCAEVTFDCSEPWESAAPPIRAAYRALADLAAAEGEPWVTSFTPEDLARDLAAVGFASVEDRGPAVLARVLAGLGSPLRPSPLGHVVTART</sequence>
<evidence type="ECO:0000256" key="4">
    <source>
        <dbReference type="RuleBase" id="RU362030"/>
    </source>
</evidence>
<evidence type="ECO:0000256" key="3">
    <source>
        <dbReference type="ARBA" id="ARBA00022679"/>
    </source>
</evidence>
<dbReference type="GO" id="GO:0008168">
    <property type="term" value="F:methyltransferase activity"/>
    <property type="evidence" value="ECO:0007669"/>
    <property type="project" value="UniProtKB-UniRule"/>
</dbReference>
<gene>
    <name evidence="5" type="ORF">EYW49_01680</name>
</gene>
<dbReference type="InterPro" id="IPR029063">
    <property type="entry name" value="SAM-dependent_MTases_sf"/>
</dbReference>
<comment type="similarity">
    <text evidence="1 4">Belongs to the UPF0677 family.</text>
</comment>
<keyword evidence="4" id="KW-0949">S-adenosyl-L-methionine</keyword>
<dbReference type="EMBL" id="SJFN01000002">
    <property type="protein sequence ID" value="TBW40889.1"/>
    <property type="molecule type" value="Genomic_DNA"/>
</dbReference>
<keyword evidence="3 5" id="KW-0808">Transferase</keyword>
<dbReference type="AlphaFoldDB" id="A0A4Q9VZ47"/>